<feature type="region of interest" description="Disordered" evidence="2">
    <location>
        <begin position="18"/>
        <end position="43"/>
    </location>
</feature>
<dbReference type="RefSeq" id="XP_005850030.1">
    <property type="nucleotide sequence ID" value="XM_005849968.1"/>
</dbReference>
<dbReference type="InterPro" id="IPR032675">
    <property type="entry name" value="LRR_dom_sf"/>
</dbReference>
<feature type="domain" description="F-box" evidence="3">
    <location>
        <begin position="39"/>
        <end position="86"/>
    </location>
</feature>
<name>E1Z7J2_CHLVA</name>
<dbReference type="Proteomes" id="UP000008141">
    <property type="component" value="Unassembled WGS sequence"/>
</dbReference>
<protein>
    <recommendedName>
        <fullName evidence="3">F-box domain-containing protein</fullName>
    </recommendedName>
</protein>
<organism evidence="5">
    <name type="scientific">Chlorella variabilis</name>
    <name type="common">Green alga</name>
    <dbReference type="NCBI Taxonomy" id="554065"/>
    <lineage>
        <taxon>Eukaryota</taxon>
        <taxon>Viridiplantae</taxon>
        <taxon>Chlorophyta</taxon>
        <taxon>core chlorophytes</taxon>
        <taxon>Trebouxiophyceae</taxon>
        <taxon>Chlorellales</taxon>
        <taxon>Chlorellaceae</taxon>
        <taxon>Chlorella clade</taxon>
        <taxon>Chlorella</taxon>
    </lineage>
</organism>
<dbReference type="AlphaFoldDB" id="E1Z7J2"/>
<evidence type="ECO:0000313" key="5">
    <source>
        <dbReference type="Proteomes" id="UP000008141"/>
    </source>
</evidence>
<dbReference type="PANTHER" id="PTHR45752">
    <property type="entry name" value="LEUCINE-RICH REPEAT-CONTAINING"/>
    <property type="match status" value="1"/>
</dbReference>
<dbReference type="EMBL" id="GL433838">
    <property type="protein sequence ID" value="EFN57928.1"/>
    <property type="molecule type" value="Genomic_DNA"/>
</dbReference>
<reference evidence="4 5" key="1">
    <citation type="journal article" date="2010" name="Plant Cell">
        <title>The Chlorella variabilis NC64A genome reveals adaptation to photosymbiosis, coevolution with viruses, and cryptic sex.</title>
        <authorList>
            <person name="Blanc G."/>
            <person name="Duncan G."/>
            <person name="Agarkova I."/>
            <person name="Borodovsky M."/>
            <person name="Gurnon J."/>
            <person name="Kuo A."/>
            <person name="Lindquist E."/>
            <person name="Lucas S."/>
            <person name="Pangilinan J."/>
            <person name="Polle J."/>
            <person name="Salamov A."/>
            <person name="Terry A."/>
            <person name="Yamada T."/>
            <person name="Dunigan D.D."/>
            <person name="Grigoriev I.V."/>
            <person name="Claverie J.M."/>
            <person name="Van Etten J.L."/>
        </authorList>
    </citation>
    <scope>NUCLEOTIDE SEQUENCE [LARGE SCALE GENOMIC DNA]</scope>
    <source>
        <strain evidence="4 5">NC64A</strain>
    </source>
</reference>
<comment type="subcellular location">
    <subcellularLocation>
        <location evidence="1">Cytoplasm</location>
        <location evidence="1">Cytoskeleton</location>
        <location evidence="1">Cilium axoneme</location>
    </subcellularLocation>
</comment>
<dbReference type="OrthoDB" id="10667574at2759"/>
<evidence type="ECO:0000256" key="1">
    <source>
        <dbReference type="ARBA" id="ARBA00004430"/>
    </source>
</evidence>
<dbReference type="PANTHER" id="PTHR45752:SF187">
    <property type="entry name" value="LEUCINE-RICH REPEAT AND IQ DOMAIN-CONTAINING PROTEIN 4"/>
    <property type="match status" value="1"/>
</dbReference>
<dbReference type="KEGG" id="cvr:CHLNCDRAFT_142012"/>
<dbReference type="InParanoid" id="E1Z7J2"/>
<accession>E1Z7J2</accession>
<dbReference type="InterPro" id="IPR050715">
    <property type="entry name" value="LRR-SigEffector_domain"/>
</dbReference>
<proteinExistence type="predicted"/>
<evidence type="ECO:0000256" key="2">
    <source>
        <dbReference type="SAM" id="MobiDB-lite"/>
    </source>
</evidence>
<evidence type="ECO:0000259" key="3">
    <source>
        <dbReference type="PROSITE" id="PS50181"/>
    </source>
</evidence>
<dbReference type="SUPFAM" id="SSF52058">
    <property type="entry name" value="L domain-like"/>
    <property type="match status" value="1"/>
</dbReference>
<gene>
    <name evidence="4" type="ORF">CHLNCDRAFT_142012</name>
</gene>
<dbReference type="GO" id="GO:0005930">
    <property type="term" value="C:axoneme"/>
    <property type="evidence" value="ECO:0007669"/>
    <property type="project" value="UniProtKB-SubCell"/>
</dbReference>
<feature type="compositionally biased region" description="Gly residues" evidence="2">
    <location>
        <begin position="22"/>
        <end position="36"/>
    </location>
</feature>
<evidence type="ECO:0000313" key="4">
    <source>
        <dbReference type="EMBL" id="EFN57928.1"/>
    </source>
</evidence>
<keyword evidence="5" id="KW-1185">Reference proteome</keyword>
<dbReference type="InterPro" id="IPR001810">
    <property type="entry name" value="F-box_dom"/>
</dbReference>
<dbReference type="PROSITE" id="PS50181">
    <property type="entry name" value="FBOX"/>
    <property type="match status" value="1"/>
</dbReference>
<dbReference type="Gene3D" id="3.80.10.10">
    <property type="entry name" value="Ribonuclease Inhibitor"/>
    <property type="match status" value="1"/>
</dbReference>
<dbReference type="GeneID" id="17357569"/>
<sequence>MEGISGWGLPPGVEGASAQGGFVSGGGGSGGGGGEAGTPAGMQDLPDELLGAVLALVGREEGRALPAVSRRFCRVFWSTAPLWRQLRIAIDHTVAGLTDAELACWFEGRQRLLQRVAGMAQRVEIAGEPEPDVHRSGDGLPGEGQWARVGWRAAALLAGLDRPGAAVESVTVRVWGLRLSWAEAAALCRLPRLQRLWLGPSDEFDEELFEGRCQLPATAASALGQLSAMLQVLCLIVDCLPSTAVPAICRLAGLTQLTLDSSAPLPSLQRLEDLRQLQMLRLQELYSNPEGLRPPDPGLMPALVTLQMVARRIQVPERSGGGIVRGCIDPKEDSVCALEMFQCMCCDNRTLQLRGVCMQHSACLLAIMDACGVGQGQLEHLQLQRCHVAAEGLKPPPGVSAERQQQALSHLTILEVSGCFPVEAEGGMEDFLHHLLPQLPGMRSLAFERCELDGSPELAEALGSSPPLLSLSLTSCGLDSLPAGPYLEGLEELRLGANRLAEVPPCLTACATSLTILDLGGNAELAVTEGAVEGILLQLPRLHHLGLNWSSLSNDEDGSEA</sequence>